<dbReference type="Proteomes" id="UP000033451">
    <property type="component" value="Unassembled WGS sequence"/>
</dbReference>
<dbReference type="STRING" id="400772.RR49_00601"/>
<evidence type="ECO:0000313" key="4">
    <source>
        <dbReference type="Proteomes" id="UP000257479"/>
    </source>
</evidence>
<evidence type="ECO:0000313" key="1">
    <source>
        <dbReference type="EMBL" id="HAN23093.1"/>
    </source>
</evidence>
<name>A0A0F0M2C6_9MICO</name>
<dbReference type="EMBL" id="JYIY01000059">
    <property type="protein sequence ID" value="KJL39027.1"/>
    <property type="molecule type" value="Genomic_DNA"/>
</dbReference>
<keyword evidence="3" id="KW-1185">Reference proteome</keyword>
<gene>
    <name evidence="1" type="ORF">DCP95_00775</name>
    <name evidence="2" type="ORF">RR49_00601</name>
</gene>
<dbReference type="Proteomes" id="UP000257479">
    <property type="component" value="Unassembled WGS sequence"/>
</dbReference>
<sequence>MSFVNNSTSEEFEDEDEYLRSMKQDDSYQFSYDYEYVADRFGDGDDDVKLENARLNVSLTWDDYSAPGYVVSYTVDSPTPIPNDWTGDADQIFNDLWLAVTADLSSLGIGSQLHKDWPI</sequence>
<proteinExistence type="predicted"/>
<evidence type="ECO:0000313" key="2">
    <source>
        <dbReference type="EMBL" id="KJL39027.1"/>
    </source>
</evidence>
<dbReference type="AlphaFoldDB" id="A0A0F0M2C6"/>
<protein>
    <submittedName>
        <fullName evidence="2">Uncharacterized protein</fullName>
    </submittedName>
</protein>
<comment type="caution">
    <text evidence="2">The sequence shown here is derived from an EMBL/GenBank/DDBJ whole genome shotgun (WGS) entry which is preliminary data.</text>
</comment>
<reference evidence="1 4" key="2">
    <citation type="journal article" date="2018" name="Nat. Biotechnol.">
        <title>A standardized bacterial taxonomy based on genome phylogeny substantially revises the tree of life.</title>
        <authorList>
            <person name="Parks D.H."/>
            <person name="Chuvochina M."/>
            <person name="Waite D.W."/>
            <person name="Rinke C."/>
            <person name="Skarshewski A."/>
            <person name="Chaumeil P.A."/>
            <person name="Hugenholtz P."/>
        </authorList>
    </citation>
    <scope>NUCLEOTIDE SEQUENCE [LARGE SCALE GENOMIC DNA]</scope>
    <source>
        <strain evidence="1">UBA9152</strain>
    </source>
</reference>
<reference evidence="2 3" key="1">
    <citation type="submission" date="2015-02" db="EMBL/GenBank/DDBJ databases">
        <title>Draft genome sequences of ten Microbacterium spp. with emphasis on heavy metal contaminated environments.</title>
        <authorList>
            <person name="Corretto E."/>
        </authorList>
    </citation>
    <scope>NUCLEOTIDE SEQUENCE [LARGE SCALE GENOMIC DNA]</scope>
    <source>
        <strain evidence="2 3">DSM 18659</strain>
    </source>
</reference>
<evidence type="ECO:0000313" key="3">
    <source>
        <dbReference type="Proteomes" id="UP000033451"/>
    </source>
</evidence>
<accession>A0A0F0M2C6</accession>
<organism evidence="2 3">
    <name type="scientific">Microbacterium ginsengisoli</name>
    <dbReference type="NCBI Taxonomy" id="400772"/>
    <lineage>
        <taxon>Bacteria</taxon>
        <taxon>Bacillati</taxon>
        <taxon>Actinomycetota</taxon>
        <taxon>Actinomycetes</taxon>
        <taxon>Micrococcales</taxon>
        <taxon>Microbacteriaceae</taxon>
        <taxon>Microbacterium</taxon>
    </lineage>
</organism>
<dbReference type="EMBL" id="DMNG01000011">
    <property type="protein sequence ID" value="HAN23093.1"/>
    <property type="molecule type" value="Genomic_DNA"/>
</dbReference>
<dbReference type="PATRIC" id="fig|400772.4.peg.635"/>